<dbReference type="AlphaFoldDB" id="A0A8E6B900"/>
<gene>
    <name evidence="1" type="ORF">KIH39_10875</name>
</gene>
<evidence type="ECO:0008006" key="3">
    <source>
        <dbReference type="Google" id="ProtNLM"/>
    </source>
</evidence>
<dbReference type="PROSITE" id="PS51257">
    <property type="entry name" value="PROKAR_LIPOPROTEIN"/>
    <property type="match status" value="1"/>
</dbReference>
<organism evidence="1 2">
    <name type="scientific">Telmatocola sphagniphila</name>
    <dbReference type="NCBI Taxonomy" id="1123043"/>
    <lineage>
        <taxon>Bacteria</taxon>
        <taxon>Pseudomonadati</taxon>
        <taxon>Planctomycetota</taxon>
        <taxon>Planctomycetia</taxon>
        <taxon>Gemmatales</taxon>
        <taxon>Gemmataceae</taxon>
    </lineage>
</organism>
<name>A0A8E6B900_9BACT</name>
<keyword evidence="2" id="KW-1185">Reference proteome</keyword>
<dbReference type="Proteomes" id="UP000676194">
    <property type="component" value="Chromosome"/>
</dbReference>
<dbReference type="RefSeq" id="WP_213499350.1">
    <property type="nucleotide sequence ID" value="NZ_CP074694.1"/>
</dbReference>
<accession>A0A8E6B900</accession>
<evidence type="ECO:0000313" key="1">
    <source>
        <dbReference type="EMBL" id="QVL34380.1"/>
    </source>
</evidence>
<dbReference type="EMBL" id="CP074694">
    <property type="protein sequence ID" value="QVL34380.1"/>
    <property type="molecule type" value="Genomic_DNA"/>
</dbReference>
<dbReference type="KEGG" id="tsph:KIH39_10875"/>
<proteinExistence type="predicted"/>
<reference evidence="1" key="1">
    <citation type="submission" date="2021-05" db="EMBL/GenBank/DDBJ databases">
        <title>Complete genome sequence of the cellulolytic planctomycete Telmatocola sphagniphila SP2T and characterization of the first cellulase from planctomycetes.</title>
        <authorList>
            <person name="Rakitin A.L."/>
            <person name="Beletsky A.V."/>
            <person name="Naumoff D.G."/>
            <person name="Kulichevskaya I.S."/>
            <person name="Mardanov A.V."/>
            <person name="Ravin N.V."/>
            <person name="Dedysh S.N."/>
        </authorList>
    </citation>
    <scope>NUCLEOTIDE SEQUENCE</scope>
    <source>
        <strain evidence="1">SP2T</strain>
    </source>
</reference>
<sequence>MKRLAFICIALFLPFLSGCGSWRPHCCERKERCDNYGAQLAPAPRPANCCN</sequence>
<evidence type="ECO:0000313" key="2">
    <source>
        <dbReference type="Proteomes" id="UP000676194"/>
    </source>
</evidence>
<protein>
    <recommendedName>
        <fullName evidence="3">Lipoprotein</fullName>
    </recommendedName>
</protein>